<evidence type="ECO:0000313" key="3">
    <source>
        <dbReference type="EMBL" id="QHS99702.1"/>
    </source>
</evidence>
<dbReference type="InterPro" id="IPR029052">
    <property type="entry name" value="Metallo-depent_PP-like"/>
</dbReference>
<proteinExistence type="predicted"/>
<dbReference type="Pfam" id="PF00149">
    <property type="entry name" value="Metallophos"/>
    <property type="match status" value="1"/>
</dbReference>
<dbReference type="AlphaFoldDB" id="A0A6C0C5V3"/>
<name>A0A6C0C5V3_9ZZZZ</name>
<protein>
    <recommendedName>
        <fullName evidence="2">Calcineurin-like phosphoesterase domain-containing protein</fullName>
    </recommendedName>
</protein>
<feature type="region of interest" description="Disordered" evidence="1">
    <location>
        <begin position="59"/>
        <end position="109"/>
    </location>
</feature>
<dbReference type="PANTHER" id="PTHR46546:SF4">
    <property type="entry name" value="SHEWANELLA-LIKE PROTEIN PHOSPHATASE 1"/>
    <property type="match status" value="1"/>
</dbReference>
<feature type="domain" description="Calcineurin-like phosphoesterase" evidence="2">
    <location>
        <begin position="150"/>
        <end position="383"/>
    </location>
</feature>
<feature type="compositionally biased region" description="Polar residues" evidence="1">
    <location>
        <begin position="75"/>
        <end position="87"/>
    </location>
</feature>
<dbReference type="GO" id="GO:0016787">
    <property type="term" value="F:hydrolase activity"/>
    <property type="evidence" value="ECO:0007669"/>
    <property type="project" value="InterPro"/>
</dbReference>
<dbReference type="InterPro" id="IPR004843">
    <property type="entry name" value="Calcineurin-like_PHP"/>
</dbReference>
<evidence type="ECO:0000256" key="1">
    <source>
        <dbReference type="SAM" id="MobiDB-lite"/>
    </source>
</evidence>
<accession>A0A6C0C5V3</accession>
<sequence length="505" mass="58778">MKFNGIDFDKMTNTELIELCLKYKLIDRSKQYNRQDLLNLIKSFIIDRLNRKKQNSNNVKSFSIDSDKEYKRRNSVSGNLQNINNRNGPPKVNVHKRRLSQPTTLSEKSNAIKTHEMNNIQQQSINKVKNEIKSLDPRYDSIGMYPPVKRLVCIGDLHGDLAVSLKVLKLAEVIPQNSNINNLNSVHWCGKDTWIVQLGDQIDRCRPDDWEKNCIKDFNEVIEDEGSNMAIIKLFLRLDDEAKKCGGRVLGTLGNHELMNVDKDFRYVSPKEFLEFVPVNERNNKYTDDGYPMGYYHRKKAFERGSNISKLYAVKKKSIVIIGSYLFVHGGLSIQLMEKYTIAEINDIVTKWLLKTDNDVESQIFDEIFRDDDDMSPFWCRIFAEDEDNPDNSLQNFNKLLETINKKNKLLTPIKGIVISHTPQFMEDKYLNSLYNDRLWRIDVGMSRAFGKQDDCNYNKFRKPQILIIHNNGQFEKRIISLNSDRYPSSNQGQYVDLSNSKLPF</sequence>
<dbReference type="PANTHER" id="PTHR46546">
    <property type="entry name" value="SHEWANELLA-LIKE PROTEIN PHOSPHATASE 1"/>
    <property type="match status" value="1"/>
</dbReference>
<organism evidence="3">
    <name type="scientific">viral metagenome</name>
    <dbReference type="NCBI Taxonomy" id="1070528"/>
    <lineage>
        <taxon>unclassified sequences</taxon>
        <taxon>metagenomes</taxon>
        <taxon>organismal metagenomes</taxon>
    </lineage>
</organism>
<feature type="compositionally biased region" description="Polar residues" evidence="1">
    <location>
        <begin position="100"/>
        <end position="109"/>
    </location>
</feature>
<dbReference type="Gene3D" id="3.60.21.10">
    <property type="match status" value="1"/>
</dbReference>
<dbReference type="SUPFAM" id="SSF56300">
    <property type="entry name" value="Metallo-dependent phosphatases"/>
    <property type="match status" value="1"/>
</dbReference>
<reference evidence="3" key="1">
    <citation type="journal article" date="2020" name="Nature">
        <title>Giant virus diversity and host interactions through global metagenomics.</title>
        <authorList>
            <person name="Schulz F."/>
            <person name="Roux S."/>
            <person name="Paez-Espino D."/>
            <person name="Jungbluth S."/>
            <person name="Walsh D.A."/>
            <person name="Denef V.J."/>
            <person name="McMahon K.D."/>
            <person name="Konstantinidis K.T."/>
            <person name="Eloe-Fadrosh E.A."/>
            <person name="Kyrpides N.C."/>
            <person name="Woyke T."/>
        </authorList>
    </citation>
    <scope>NUCLEOTIDE SEQUENCE</scope>
    <source>
        <strain evidence="3">GVMAG-M-3300020187-37</strain>
    </source>
</reference>
<evidence type="ECO:0000259" key="2">
    <source>
        <dbReference type="Pfam" id="PF00149"/>
    </source>
</evidence>
<dbReference type="EMBL" id="MN739346">
    <property type="protein sequence ID" value="QHS99702.1"/>
    <property type="molecule type" value="Genomic_DNA"/>
</dbReference>